<comment type="subcellular location">
    <subcellularLocation>
        <location evidence="1">Membrane</location>
        <topology evidence="1">Multi-pass membrane protein</topology>
    </subcellularLocation>
</comment>
<accession>A0A4Y6PMQ6</accession>
<feature type="transmembrane region" description="Helical" evidence="5">
    <location>
        <begin position="54"/>
        <end position="74"/>
    </location>
</feature>
<feature type="transmembrane region" description="Helical" evidence="5">
    <location>
        <begin position="94"/>
        <end position="111"/>
    </location>
</feature>
<dbReference type="Proteomes" id="UP000315995">
    <property type="component" value="Chromosome"/>
</dbReference>
<gene>
    <name evidence="6" type="ORF">FIV42_02170</name>
</gene>
<sequence>MPAIDIIALFVAVPVAFLTALFVYFIRAESVRREDQVSTSSAAKLPWWKRSRTVGYWTASISLSVVYILAGIPKLADFHDVLHRFSEWGYSEDFLYFIGASEFIAAILLVIPQTAPFAAGYLGIIMIGAAYTHLAFDPAWYALLPIFCLSGLAFVGYESWAREYTDKRARVAIRAR</sequence>
<feature type="transmembrane region" description="Helical" evidence="5">
    <location>
        <begin position="118"/>
        <end position="136"/>
    </location>
</feature>
<evidence type="ECO:0000313" key="6">
    <source>
        <dbReference type="EMBL" id="QDG49586.1"/>
    </source>
</evidence>
<keyword evidence="7" id="KW-1185">Reference proteome</keyword>
<evidence type="ECO:0000256" key="4">
    <source>
        <dbReference type="ARBA" id="ARBA00023136"/>
    </source>
</evidence>
<organism evidence="6 7">
    <name type="scientific">Persicimonas caeni</name>
    <dbReference type="NCBI Taxonomy" id="2292766"/>
    <lineage>
        <taxon>Bacteria</taxon>
        <taxon>Deltaproteobacteria</taxon>
        <taxon>Bradymonadales</taxon>
        <taxon>Bradymonadaceae</taxon>
        <taxon>Persicimonas</taxon>
    </lineage>
</organism>
<accession>A0A5B8Y064</accession>
<dbReference type="EMBL" id="CP041186">
    <property type="protein sequence ID" value="QDG49586.1"/>
    <property type="molecule type" value="Genomic_DNA"/>
</dbReference>
<feature type="transmembrane region" description="Helical" evidence="5">
    <location>
        <begin position="142"/>
        <end position="160"/>
    </location>
</feature>
<proteinExistence type="predicted"/>
<dbReference type="AlphaFoldDB" id="A0A4Y6PMQ6"/>
<evidence type="ECO:0000313" key="7">
    <source>
        <dbReference type="Proteomes" id="UP000315995"/>
    </source>
</evidence>
<reference evidence="6 7" key="1">
    <citation type="submission" date="2019-06" db="EMBL/GenBank/DDBJ databases">
        <title>Persicimonas caeni gen. nov., sp. nov., a predatory bacterium isolated from solar saltern.</title>
        <authorList>
            <person name="Wang S."/>
        </authorList>
    </citation>
    <scope>NUCLEOTIDE SEQUENCE [LARGE SCALE GENOMIC DNA]</scope>
    <source>
        <strain evidence="6 7">YN101</strain>
    </source>
</reference>
<dbReference type="InterPro" id="IPR032808">
    <property type="entry name" value="DoxX"/>
</dbReference>
<dbReference type="GO" id="GO:0016020">
    <property type="term" value="C:membrane"/>
    <property type="evidence" value="ECO:0007669"/>
    <property type="project" value="UniProtKB-SubCell"/>
</dbReference>
<feature type="transmembrane region" description="Helical" evidence="5">
    <location>
        <begin position="6"/>
        <end position="26"/>
    </location>
</feature>
<name>A0A4Y6PMQ6_PERCE</name>
<keyword evidence="3 5" id="KW-1133">Transmembrane helix</keyword>
<evidence type="ECO:0000256" key="5">
    <source>
        <dbReference type="SAM" id="Phobius"/>
    </source>
</evidence>
<evidence type="ECO:0000256" key="3">
    <source>
        <dbReference type="ARBA" id="ARBA00022989"/>
    </source>
</evidence>
<keyword evidence="2 5" id="KW-0812">Transmembrane</keyword>
<dbReference type="RefSeq" id="WP_141196083.1">
    <property type="nucleotide sequence ID" value="NZ_CP041186.1"/>
</dbReference>
<dbReference type="Pfam" id="PF13564">
    <property type="entry name" value="DoxX_2"/>
    <property type="match status" value="1"/>
</dbReference>
<evidence type="ECO:0000256" key="2">
    <source>
        <dbReference type="ARBA" id="ARBA00022692"/>
    </source>
</evidence>
<protein>
    <submittedName>
        <fullName evidence="6">DoxX family protein</fullName>
    </submittedName>
</protein>
<evidence type="ECO:0000256" key="1">
    <source>
        <dbReference type="ARBA" id="ARBA00004141"/>
    </source>
</evidence>
<keyword evidence="4 5" id="KW-0472">Membrane</keyword>
<dbReference type="OrthoDB" id="795468at2"/>